<keyword evidence="3" id="KW-1185">Reference proteome</keyword>
<dbReference type="RefSeq" id="WP_123917123.1">
    <property type="nucleotide sequence ID" value="NZ_RKRA01000001.1"/>
</dbReference>
<sequence length="834" mass="89170">MVASLPAVLELRPRTAREVEVDPALIAMLDARAPLTVVRGPRGYGKSTLLGAWLSGGGPGHPVVSLALTREANDAAEFWAGVAGALEAAGVLQRERADAAPAPAGDTDRLRVLGALGGRRTPLTLVLDSYHHAGRREAAAEIDDDLVELVRQNDQLYLVVATRTMRLLETSGSLSVDATIISPQNLRLDAVAVAALARRLGVPVSGRDAGRLAEGFGGWPAAVRDVLVRSRSEGGQVNLALADEYIASMVRDLRHEAVRSFLLRAAVPEEFDAEVAQLLAPQDTTPQILRNVRAAGLLREEIRDGRRTYSFAPIVRQALVRMLAESRPDELREVHRILMDHHARADDHLRVLVHAIHAGAWETAERVLEQQWHHIVTEEPVVLVAAAQLIPPEVVAAHPRFRVAREDVTGSLPPGGDRPPAPPWRTGDIRGITAEFAPQRTHGRVDPTSVALLQWGVAAVLAGDESAALYAFGRARSRAQEPGGNPTSARLATVGLALTHAIYADADIAARWLADPVLAGADRPDHEDHALVGPWLAQAAALVALDRLDEDLAERVAALPQRHRRDEVWALSVLVSALHASLDGGPADVARWAANLRAARHYLPRGGLTEVLVRTSEVEVLLAGGLDAAARKAAEDLPVSVVSVATHARLTLAAGDHRRAMARARAALEMPGLTQRSVMECWLVVAAAHHALGERVPARAAFAHAVRAGESSGLRRPFLVIPRGVFTALAGADPQVLAMWPAGLAPAHDAVAVGGEELTEILTPRELEVLQALHVHAGAVAVARELGLSVNTAKSHLRSIYHKMRVTNRAEALRRAEELDRSAQPATVAGGSDE</sequence>
<evidence type="ECO:0000313" key="2">
    <source>
        <dbReference type="EMBL" id="RPF27526.1"/>
    </source>
</evidence>
<dbReference type="Pfam" id="PF25873">
    <property type="entry name" value="WHD_MalT"/>
    <property type="match status" value="1"/>
</dbReference>
<evidence type="ECO:0000313" key="3">
    <source>
        <dbReference type="Proteomes" id="UP000280726"/>
    </source>
</evidence>
<dbReference type="Gene3D" id="1.10.10.10">
    <property type="entry name" value="Winged helix-like DNA-binding domain superfamily/Winged helix DNA-binding domain"/>
    <property type="match status" value="1"/>
</dbReference>
<dbReference type="InterPro" id="IPR016032">
    <property type="entry name" value="Sig_transdc_resp-reg_C-effctor"/>
</dbReference>
<dbReference type="OrthoDB" id="134985at2"/>
<proteinExistence type="predicted"/>
<dbReference type="GO" id="GO:0006355">
    <property type="term" value="P:regulation of DNA-templated transcription"/>
    <property type="evidence" value="ECO:0007669"/>
    <property type="project" value="InterPro"/>
</dbReference>
<gene>
    <name evidence="2" type="ORF">EDD32_2013</name>
</gene>
<dbReference type="Pfam" id="PF00196">
    <property type="entry name" value="GerE"/>
    <property type="match status" value="1"/>
</dbReference>
<accession>A0A3N4Z6T9</accession>
<dbReference type="EMBL" id="RKRA01000001">
    <property type="protein sequence ID" value="RPF27526.1"/>
    <property type="molecule type" value="Genomic_DNA"/>
</dbReference>
<comment type="caution">
    <text evidence="2">The sequence shown here is derived from an EMBL/GenBank/DDBJ whole genome shotgun (WGS) entry which is preliminary data.</text>
</comment>
<protein>
    <submittedName>
        <fullName evidence="2">ATP/maltotriose-dependent transcriptional regulator MalT</fullName>
    </submittedName>
</protein>
<dbReference type="InterPro" id="IPR036388">
    <property type="entry name" value="WH-like_DNA-bd_sf"/>
</dbReference>
<dbReference type="GO" id="GO:0003677">
    <property type="term" value="F:DNA binding"/>
    <property type="evidence" value="ECO:0007669"/>
    <property type="project" value="InterPro"/>
</dbReference>
<evidence type="ECO:0000259" key="1">
    <source>
        <dbReference type="PROSITE" id="PS50043"/>
    </source>
</evidence>
<dbReference type="PROSITE" id="PS50043">
    <property type="entry name" value="HTH_LUXR_2"/>
    <property type="match status" value="1"/>
</dbReference>
<organism evidence="2 3">
    <name type="scientific">Georgenia muralis</name>
    <dbReference type="NCBI Taxonomy" id="154117"/>
    <lineage>
        <taxon>Bacteria</taxon>
        <taxon>Bacillati</taxon>
        <taxon>Actinomycetota</taxon>
        <taxon>Actinomycetes</taxon>
        <taxon>Micrococcales</taxon>
        <taxon>Bogoriellaceae</taxon>
        <taxon>Georgenia</taxon>
    </lineage>
</organism>
<dbReference type="AlphaFoldDB" id="A0A3N4Z6T9"/>
<reference evidence="2 3" key="1">
    <citation type="submission" date="2018-11" db="EMBL/GenBank/DDBJ databases">
        <title>Sequencing the genomes of 1000 actinobacteria strains.</title>
        <authorList>
            <person name="Klenk H.-P."/>
        </authorList>
    </citation>
    <scope>NUCLEOTIDE SEQUENCE [LARGE SCALE GENOMIC DNA]</scope>
    <source>
        <strain evidence="2 3">DSM 14418</strain>
    </source>
</reference>
<dbReference type="CDD" id="cd06170">
    <property type="entry name" value="LuxR_C_like"/>
    <property type="match status" value="1"/>
</dbReference>
<name>A0A3N4Z6T9_9MICO</name>
<dbReference type="Proteomes" id="UP000280726">
    <property type="component" value="Unassembled WGS sequence"/>
</dbReference>
<dbReference type="SUPFAM" id="SSF46894">
    <property type="entry name" value="C-terminal effector domain of the bipartite response regulators"/>
    <property type="match status" value="1"/>
</dbReference>
<dbReference type="InterPro" id="IPR000792">
    <property type="entry name" value="Tscrpt_reg_LuxR_C"/>
</dbReference>
<dbReference type="InterPro" id="IPR059106">
    <property type="entry name" value="WHD_MalT"/>
</dbReference>
<dbReference type="SMART" id="SM00421">
    <property type="entry name" value="HTH_LUXR"/>
    <property type="match status" value="1"/>
</dbReference>
<feature type="domain" description="HTH luxR-type" evidence="1">
    <location>
        <begin position="755"/>
        <end position="820"/>
    </location>
</feature>